<sequence>MSLSKLCSQYPIYRKIVNNISSLTDVNNLIYTSPSIYESINGISVRKTFFVPNSNLVIEYEFHNDTNNLFDNFFVNHEKGPMRTDELLEYFKNSTEFIEHIKIISIDLYNMDRFCNEVQNYDSVIVESFLQKMAAFIDELFDICPNADTLTFASSNNMELFIIKYLKSPKIKALKELKNWSGYNYLRIPNVNFENIVNGLKELREIELVVGPFDSNIDIWFMWIFESMAKDVFKKKDSNISIILNSGLEAQFSYIYNDIIKKYNIQIALHHKKNNFSMIYEHSTSLSSMFPFKNVVELNFILYNNEFFTKFFKMLPSFCNVKTIKILVKVEIFQNIKNIENVVNNCVPPFDERLLKKLPNVEKMFIQIDDINEVEEEKLYLVINLGVEQILKQLKDNLKVLYLGDVPRLSKKIRNILITNCPNLMDLYLHPILSIDINFVKRMKNLKFIGLKGFHNLNIPDNIELIIIYPNDSPGNEESINVAQMNNIECFRYLKEKLNRFFRISLRNSKNGFLNYIVLCNNVLHWSDYIEKSVVYDYLRFYDWFCV</sequence>
<dbReference type="STRING" id="131310.A0A0N4Z5Q5"/>
<keyword evidence="1" id="KW-1185">Reference proteome</keyword>
<dbReference type="WBParaSite" id="PTRK_0000244700.1">
    <property type="protein sequence ID" value="PTRK_0000244700.1"/>
    <property type="gene ID" value="PTRK_0000244700"/>
</dbReference>
<evidence type="ECO:0000313" key="1">
    <source>
        <dbReference type="Proteomes" id="UP000038045"/>
    </source>
</evidence>
<organism evidence="1 2">
    <name type="scientific">Parastrongyloides trichosuri</name>
    <name type="common">Possum-specific nematode worm</name>
    <dbReference type="NCBI Taxonomy" id="131310"/>
    <lineage>
        <taxon>Eukaryota</taxon>
        <taxon>Metazoa</taxon>
        <taxon>Ecdysozoa</taxon>
        <taxon>Nematoda</taxon>
        <taxon>Chromadorea</taxon>
        <taxon>Rhabditida</taxon>
        <taxon>Tylenchina</taxon>
        <taxon>Panagrolaimomorpha</taxon>
        <taxon>Strongyloidoidea</taxon>
        <taxon>Strongyloididae</taxon>
        <taxon>Parastrongyloides</taxon>
    </lineage>
</organism>
<dbReference type="AlphaFoldDB" id="A0A0N4Z5Q5"/>
<protein>
    <submittedName>
        <fullName evidence="2">F-box domain-containing protein</fullName>
    </submittedName>
</protein>
<reference evidence="2" key="1">
    <citation type="submission" date="2017-02" db="UniProtKB">
        <authorList>
            <consortium name="WormBaseParasite"/>
        </authorList>
    </citation>
    <scope>IDENTIFICATION</scope>
</reference>
<name>A0A0N4Z5Q5_PARTI</name>
<dbReference type="Proteomes" id="UP000038045">
    <property type="component" value="Unplaced"/>
</dbReference>
<evidence type="ECO:0000313" key="2">
    <source>
        <dbReference type="WBParaSite" id="PTRK_0000244700.1"/>
    </source>
</evidence>
<proteinExistence type="predicted"/>
<accession>A0A0N4Z5Q5</accession>